<feature type="non-terminal residue" evidence="1">
    <location>
        <position position="1"/>
    </location>
</feature>
<protein>
    <submittedName>
        <fullName evidence="1">Tetratricopeptide repeat protein</fullName>
    </submittedName>
</protein>
<comment type="caution">
    <text evidence="1">The sequence shown here is derived from an EMBL/GenBank/DDBJ whole genome shotgun (WGS) entry which is preliminary data.</text>
</comment>
<gene>
    <name evidence="1" type="ORF">GM672_24530</name>
</gene>
<dbReference type="Gene3D" id="1.25.40.10">
    <property type="entry name" value="Tetratricopeptide repeat domain"/>
    <property type="match status" value="1"/>
</dbReference>
<evidence type="ECO:0000313" key="1">
    <source>
        <dbReference type="EMBL" id="MTV55897.1"/>
    </source>
</evidence>
<dbReference type="EMBL" id="WNKZ01000112">
    <property type="protein sequence ID" value="MTV55897.1"/>
    <property type="molecule type" value="Genomic_DNA"/>
</dbReference>
<reference evidence="1 2" key="1">
    <citation type="submission" date="2019-11" db="EMBL/GenBank/DDBJ databases">
        <title>Type strains purchased from KCTC, JCM and DSMZ.</title>
        <authorList>
            <person name="Lu H."/>
        </authorList>
    </citation>
    <scope>NUCLEOTIDE SEQUENCE [LARGE SCALE GENOMIC DNA]</scope>
    <source>
        <strain evidence="1 2">KCTC 52429</strain>
    </source>
</reference>
<name>A0A6I3T8I3_9BURK</name>
<dbReference type="OrthoDB" id="9816309at2"/>
<organism evidence="1 2">
    <name type="scientific">Pseudoduganella buxea</name>
    <dbReference type="NCBI Taxonomy" id="1949069"/>
    <lineage>
        <taxon>Bacteria</taxon>
        <taxon>Pseudomonadati</taxon>
        <taxon>Pseudomonadota</taxon>
        <taxon>Betaproteobacteria</taxon>
        <taxon>Burkholderiales</taxon>
        <taxon>Oxalobacteraceae</taxon>
        <taxon>Telluria group</taxon>
        <taxon>Pseudoduganella</taxon>
    </lineage>
</organism>
<sequence>AAPVPPPVLTALAPTTDLAQARQLADQGHPVQAAAACRGVLAQQPDNAEAWFLLGLLSEATQPEQAEEHLRRCIYLQPDHYDALCHLALLAGQRGDAGAAGTLKARAARVWRRQHTTKATP</sequence>
<accession>A0A6I3T8I3</accession>
<dbReference type="RefSeq" id="WP_155473151.1">
    <property type="nucleotide sequence ID" value="NZ_WNKZ01000112.1"/>
</dbReference>
<dbReference type="AlphaFoldDB" id="A0A6I3T8I3"/>
<proteinExistence type="predicted"/>
<dbReference type="Pfam" id="PF14559">
    <property type="entry name" value="TPR_19"/>
    <property type="match status" value="1"/>
</dbReference>
<dbReference type="SUPFAM" id="SSF48452">
    <property type="entry name" value="TPR-like"/>
    <property type="match status" value="1"/>
</dbReference>
<dbReference type="InterPro" id="IPR011990">
    <property type="entry name" value="TPR-like_helical_dom_sf"/>
</dbReference>
<dbReference type="Proteomes" id="UP000430634">
    <property type="component" value="Unassembled WGS sequence"/>
</dbReference>
<evidence type="ECO:0000313" key="2">
    <source>
        <dbReference type="Proteomes" id="UP000430634"/>
    </source>
</evidence>